<feature type="compositionally biased region" description="Basic residues" evidence="1">
    <location>
        <begin position="573"/>
        <end position="582"/>
    </location>
</feature>
<proteinExistence type="predicted"/>
<dbReference type="AlphaFoldDB" id="A0AA39ZB54"/>
<reference evidence="2" key="1">
    <citation type="submission" date="2023-06" db="EMBL/GenBank/DDBJ databases">
        <title>Genome-scale phylogeny and comparative genomics of the fungal order Sordariales.</title>
        <authorList>
            <consortium name="Lawrence Berkeley National Laboratory"/>
            <person name="Hensen N."/>
            <person name="Bonometti L."/>
            <person name="Westerberg I."/>
            <person name="Brannstrom I.O."/>
            <person name="Guillou S."/>
            <person name="Cros-Aarteil S."/>
            <person name="Calhoun S."/>
            <person name="Haridas S."/>
            <person name="Kuo A."/>
            <person name="Mondo S."/>
            <person name="Pangilinan J."/>
            <person name="Riley R."/>
            <person name="Labutti K."/>
            <person name="Andreopoulos B."/>
            <person name="Lipzen A."/>
            <person name="Chen C."/>
            <person name="Yanf M."/>
            <person name="Daum C."/>
            <person name="Ng V."/>
            <person name="Clum A."/>
            <person name="Steindorff A."/>
            <person name="Ohm R."/>
            <person name="Martin F."/>
            <person name="Silar P."/>
            <person name="Natvig D."/>
            <person name="Lalanne C."/>
            <person name="Gautier V."/>
            <person name="Ament-Velasquez S.L."/>
            <person name="Kruys A."/>
            <person name="Hutchinson M.I."/>
            <person name="Powell A.J."/>
            <person name="Barry K."/>
            <person name="Miller A.N."/>
            <person name="Grigoriev I.V."/>
            <person name="Debuchy R."/>
            <person name="Gladieux P."/>
            <person name="Thoren M.H."/>
            <person name="Johannesson H."/>
        </authorList>
    </citation>
    <scope>NUCLEOTIDE SEQUENCE</scope>
    <source>
        <strain evidence="2">CBS 307.81</strain>
    </source>
</reference>
<feature type="compositionally biased region" description="Low complexity" evidence="1">
    <location>
        <begin position="287"/>
        <end position="300"/>
    </location>
</feature>
<feature type="region of interest" description="Disordered" evidence="1">
    <location>
        <begin position="268"/>
        <end position="367"/>
    </location>
</feature>
<evidence type="ECO:0000256" key="1">
    <source>
        <dbReference type="SAM" id="MobiDB-lite"/>
    </source>
</evidence>
<evidence type="ECO:0000313" key="2">
    <source>
        <dbReference type="EMBL" id="KAK0667042.1"/>
    </source>
</evidence>
<keyword evidence="3" id="KW-1185">Reference proteome</keyword>
<dbReference type="Proteomes" id="UP001174997">
    <property type="component" value="Unassembled WGS sequence"/>
</dbReference>
<organism evidence="2 3">
    <name type="scientific">Cercophora samala</name>
    <dbReference type="NCBI Taxonomy" id="330535"/>
    <lineage>
        <taxon>Eukaryota</taxon>
        <taxon>Fungi</taxon>
        <taxon>Dikarya</taxon>
        <taxon>Ascomycota</taxon>
        <taxon>Pezizomycotina</taxon>
        <taxon>Sordariomycetes</taxon>
        <taxon>Sordariomycetidae</taxon>
        <taxon>Sordariales</taxon>
        <taxon>Lasiosphaeriaceae</taxon>
        <taxon>Cercophora</taxon>
    </lineage>
</organism>
<feature type="compositionally biased region" description="Basic and acidic residues" evidence="1">
    <location>
        <begin position="268"/>
        <end position="286"/>
    </location>
</feature>
<accession>A0AA39ZB54</accession>
<feature type="compositionally biased region" description="Basic and acidic residues" evidence="1">
    <location>
        <begin position="620"/>
        <end position="630"/>
    </location>
</feature>
<feature type="compositionally biased region" description="Basic and acidic residues" evidence="1">
    <location>
        <begin position="603"/>
        <end position="612"/>
    </location>
</feature>
<gene>
    <name evidence="2" type="ORF">QBC41DRAFT_324737</name>
</gene>
<protein>
    <submittedName>
        <fullName evidence="2">Uncharacterized protein</fullName>
    </submittedName>
</protein>
<evidence type="ECO:0000313" key="3">
    <source>
        <dbReference type="Proteomes" id="UP001174997"/>
    </source>
</evidence>
<dbReference type="EMBL" id="JAULSY010000078">
    <property type="protein sequence ID" value="KAK0667042.1"/>
    <property type="molecule type" value="Genomic_DNA"/>
</dbReference>
<feature type="region of interest" description="Disordered" evidence="1">
    <location>
        <begin position="548"/>
        <end position="630"/>
    </location>
</feature>
<comment type="caution">
    <text evidence="2">The sequence shown here is derived from an EMBL/GenBank/DDBJ whole genome shotgun (WGS) entry which is preliminary data.</text>
</comment>
<sequence>MCPVYPPRSPILGRGRSSVPANAVAYDDDDSTVCSDESSVVSAEYFSPGWTRGENSPLHRVGATELGKDIYEAWNIIYFPSQREALGGHKVLGVDVQEYQHTEARMSTVPQASEQSTLADMYFGAVKQYQDKHRRGWAGRILRGKGKTYEEHLETLCHTLPSEVQHAITALLFDRGRATSTRYRTRTWTVASLRMQSAMRFSTTDHQDVQQPRRRFWTKKAATGNQALKISLVIRGGESGVSKTAEGITRVHQDHNPWWVADNAEAHEMARERRRQEEASRPKRAESPPSYRSTRSTSVSPHREHRGFVSPPSYTSRPDRSRGRSLSSEQVRHRVQRRDRSEDSMSDTWPSPFDRDPYGAPTPPETYTPPPGISAYSRPFVIPPPVPRQFPLGPPMIPRYLPPLPPPPPMAMLPCRACQTLAPCIHFSGSRQFQCYRQLINSVNNIPTHPPCALCFGGMNPPPPPPPPPSMPTYFPGSMPMGPPPPPPPGMLPNSRPLVPASELGEMCGTSLLMATPPLRHRQVQMNNMARDVMADFDFDSFLNDDFNHPAPSSPSSSSSSSSSSSRSSSPVRPRRMVRRPYRPACVQDADEISVTATEVSDDDAHSIRNVDEVQAPQLDEGKEVSNAEV</sequence>
<name>A0AA39ZB54_9PEZI</name>
<feature type="compositionally biased region" description="Low complexity" evidence="1">
    <location>
        <begin position="548"/>
        <end position="572"/>
    </location>
</feature>
<dbReference type="PRINTS" id="PR01217">
    <property type="entry name" value="PRICHEXTENSN"/>
</dbReference>